<protein>
    <recommendedName>
        <fullName evidence="3">Arrestin-like N-terminal domain-containing protein</fullName>
    </recommendedName>
</protein>
<comment type="caution">
    <text evidence="1">The sequence shown here is derived from an EMBL/GenBank/DDBJ whole genome shotgun (WGS) entry which is preliminary data.</text>
</comment>
<dbReference type="EMBL" id="BQKY01000001">
    <property type="protein sequence ID" value="GJN87516.1"/>
    <property type="molecule type" value="Genomic_DNA"/>
</dbReference>
<evidence type="ECO:0008006" key="3">
    <source>
        <dbReference type="Google" id="ProtNLM"/>
    </source>
</evidence>
<evidence type="ECO:0000313" key="2">
    <source>
        <dbReference type="Proteomes" id="UP001342314"/>
    </source>
</evidence>
<proteinExistence type="predicted"/>
<accession>A0AAV5G4Z0</accession>
<gene>
    <name evidence="1" type="ORF">Rhopal_000466-T1</name>
</gene>
<dbReference type="AlphaFoldDB" id="A0AAV5G4Z0"/>
<reference evidence="1 2" key="1">
    <citation type="submission" date="2021-12" db="EMBL/GenBank/DDBJ databases">
        <title>High titer production of polyol ester of fatty acids by Rhodotorula paludigena BS15 towards product separation-free biomass refinery.</title>
        <authorList>
            <person name="Mano J."/>
            <person name="Ono H."/>
            <person name="Tanaka T."/>
            <person name="Naito K."/>
            <person name="Sushida H."/>
            <person name="Ike M."/>
            <person name="Tokuyasu K."/>
            <person name="Kitaoka M."/>
        </authorList>
    </citation>
    <scope>NUCLEOTIDE SEQUENCE [LARGE SCALE GENOMIC DNA]</scope>
    <source>
        <strain evidence="1 2">BS15</strain>
    </source>
</reference>
<name>A0AAV5G4Z0_9BASI</name>
<organism evidence="1 2">
    <name type="scientific">Rhodotorula paludigena</name>
    <dbReference type="NCBI Taxonomy" id="86838"/>
    <lineage>
        <taxon>Eukaryota</taxon>
        <taxon>Fungi</taxon>
        <taxon>Dikarya</taxon>
        <taxon>Basidiomycota</taxon>
        <taxon>Pucciniomycotina</taxon>
        <taxon>Microbotryomycetes</taxon>
        <taxon>Sporidiobolales</taxon>
        <taxon>Sporidiobolaceae</taxon>
        <taxon>Rhodotorula</taxon>
    </lineage>
</organism>
<sequence>MATKGSVNPSEAAPAPLAVANSRLELSLPLSSPHLVYPGLLIRPVVRVLGDAHYEHMSLRLVAETRVTVMGKRRWLGFDAYQQAGAALNTTLGPGGGVPVSTIERLPFADIPLSQVSPATITGEKVDLSGSPVLDGANEHVFEVQIPTQGDDSLLPSFLQKDHDAAGASVAWWLELEANRKGWYRSNDKLKLDLPVVFPSTSPGGHLETSMTKALKYKGDNASDLSASAALTCETITTRTPHLHFRLTLLPSNPVAQHLLTSNALNPSSSLSRQIRTAPVASPKSGVEHDWAAVRLCMGSLEPAHKDMAGELVWTGELQVPEDEWTVESKGLSVKAVSVFTQNAAKPVQTMYGPRAAPIAGVDYSY</sequence>
<keyword evidence="2" id="KW-1185">Reference proteome</keyword>
<dbReference type="Proteomes" id="UP001342314">
    <property type="component" value="Unassembled WGS sequence"/>
</dbReference>
<evidence type="ECO:0000313" key="1">
    <source>
        <dbReference type="EMBL" id="GJN87516.1"/>
    </source>
</evidence>